<keyword evidence="2" id="KW-1185">Reference proteome</keyword>
<proteinExistence type="predicted"/>
<dbReference type="RefSeq" id="WP_121789906.1">
    <property type="nucleotide sequence ID" value="NZ_CP033073.1"/>
</dbReference>
<evidence type="ECO:0000313" key="1">
    <source>
        <dbReference type="EMBL" id="AYN42480.1"/>
    </source>
</evidence>
<dbReference type="EMBL" id="CP033073">
    <property type="protein sequence ID" value="AYN42480.1"/>
    <property type="molecule type" value="Genomic_DNA"/>
</dbReference>
<dbReference type="AlphaFoldDB" id="A0A3G2JJ82"/>
<dbReference type="Proteomes" id="UP000268329">
    <property type="component" value="Chromosome"/>
</dbReference>
<dbReference type="KEGG" id="sdd:D9753_30390"/>
<accession>A0A3G2JJ82</accession>
<evidence type="ECO:0000313" key="2">
    <source>
        <dbReference type="Proteomes" id="UP000268329"/>
    </source>
</evidence>
<sequence>MYEDEYGTSARRRTRYTGELEELRYLGMELEECGAYVSPTRTHWLGFSGSDPLDVETDEEFNERLWHTWHDAGEVDEERPIRRRPSGRTVDIVPPVTSAVTVRVDPEIAAAYAARQAEAVLTLTYESAGGVVTVEGPEKTWRGSCAQCSKPFEQRRPASQRRRWRTLCGDVCSAEWARARLRDRMRRLRGSDGA</sequence>
<reference evidence="1 2" key="1">
    <citation type="submission" date="2018-10" db="EMBL/GenBank/DDBJ databases">
        <title>The genome of Streptomyces dangxiongensis Z022.</title>
        <authorList>
            <person name="Zhang B."/>
        </authorList>
    </citation>
    <scope>NUCLEOTIDE SEQUENCE [LARGE SCALE GENOMIC DNA]</scope>
    <source>
        <strain evidence="1 2">Z022</strain>
    </source>
</reference>
<name>A0A3G2JJ82_9ACTN</name>
<dbReference type="OrthoDB" id="4223026at2"/>
<protein>
    <submittedName>
        <fullName evidence="1">Uncharacterized protein</fullName>
    </submittedName>
</protein>
<gene>
    <name evidence="1" type="ORF">D9753_30390</name>
</gene>
<organism evidence="1 2">
    <name type="scientific">Streptomyces dangxiongensis</name>
    <dbReference type="NCBI Taxonomy" id="1442032"/>
    <lineage>
        <taxon>Bacteria</taxon>
        <taxon>Bacillati</taxon>
        <taxon>Actinomycetota</taxon>
        <taxon>Actinomycetes</taxon>
        <taxon>Kitasatosporales</taxon>
        <taxon>Streptomycetaceae</taxon>
        <taxon>Streptomyces</taxon>
    </lineage>
</organism>